<proteinExistence type="predicted"/>
<dbReference type="GO" id="GO:0008033">
    <property type="term" value="P:tRNA processing"/>
    <property type="evidence" value="ECO:0007669"/>
    <property type="project" value="UniProtKB-KW"/>
</dbReference>
<dbReference type="GO" id="GO:0046872">
    <property type="term" value="F:metal ion binding"/>
    <property type="evidence" value="ECO:0007669"/>
    <property type="project" value="UniProtKB-KW"/>
</dbReference>
<dbReference type="OrthoDB" id="6372711at2759"/>
<dbReference type="EMBL" id="HG994580">
    <property type="protein sequence ID" value="CAF2766395.1"/>
    <property type="molecule type" value="Genomic_DNA"/>
</dbReference>
<name>A0A7R8GZL5_LEPSM</name>
<evidence type="ECO:0000313" key="2">
    <source>
        <dbReference type="EMBL" id="CAF2766395.1"/>
    </source>
</evidence>
<dbReference type="Pfam" id="PF13691">
    <property type="entry name" value="Lactamase_B_4"/>
    <property type="match status" value="1"/>
</dbReference>
<dbReference type="AlphaFoldDB" id="A0A7R8GZL5"/>
<sequence>MKWDRKRRHPWYFSKSFALDFPAILDPSFSPQTISAIYFNCSEGTQRLCVEHCVSRSLASLEHIFLTQKSWRCMGGLALVECVSLSKTLDLQTTHTDSTLTVEYLHLSKNNPTHNTQSVPAPEYWNTVYKGFDANGKLISKFVPEEIEYDEKWRKGKLKQDYMDSLLCAPIWDSIRKEEHHMINDLNSKGYGTLGVATFAEKLSILDPNIFQPLHSDIYFDEQERHKSSNKNWIFHRTADRIVVRGFPPEHVTTLSPILPSLVKEELESLQDFKEVFSRTRDKEQALLFQASIVLQVQSLLSSVPKNI</sequence>
<evidence type="ECO:0000259" key="1">
    <source>
        <dbReference type="Pfam" id="PF13691"/>
    </source>
</evidence>
<dbReference type="Proteomes" id="UP000675881">
    <property type="component" value="Chromosome 1"/>
</dbReference>
<reference evidence="2" key="1">
    <citation type="submission" date="2021-02" db="EMBL/GenBank/DDBJ databases">
        <authorList>
            <person name="Bekaert M."/>
        </authorList>
    </citation>
    <scope>NUCLEOTIDE SEQUENCE</scope>
    <source>
        <strain evidence="2">IoA-00</strain>
    </source>
</reference>
<protein>
    <submittedName>
        <fullName evidence="2">(salmon louse) hypothetical protein</fullName>
    </submittedName>
</protein>
<evidence type="ECO:0000313" key="3">
    <source>
        <dbReference type="Proteomes" id="UP000675881"/>
    </source>
</evidence>
<accession>A0A7R8GZL5</accession>
<gene>
    <name evidence="2" type="ORF">LSAA_1886</name>
</gene>
<dbReference type="GO" id="GO:0016787">
    <property type="term" value="F:hydrolase activity"/>
    <property type="evidence" value="ECO:0007669"/>
    <property type="project" value="UniProtKB-KW"/>
</dbReference>
<feature type="domain" description="tRNase Z endonuclease" evidence="1">
    <location>
        <begin position="39"/>
        <end position="76"/>
    </location>
</feature>
<dbReference type="InterPro" id="IPR027794">
    <property type="entry name" value="tRNase_Z_dom"/>
</dbReference>
<organism evidence="2 3">
    <name type="scientific">Lepeophtheirus salmonis</name>
    <name type="common">Salmon louse</name>
    <name type="synonym">Caligus salmonis</name>
    <dbReference type="NCBI Taxonomy" id="72036"/>
    <lineage>
        <taxon>Eukaryota</taxon>
        <taxon>Metazoa</taxon>
        <taxon>Ecdysozoa</taxon>
        <taxon>Arthropoda</taxon>
        <taxon>Crustacea</taxon>
        <taxon>Multicrustacea</taxon>
        <taxon>Hexanauplia</taxon>
        <taxon>Copepoda</taxon>
        <taxon>Siphonostomatoida</taxon>
        <taxon>Caligidae</taxon>
        <taxon>Lepeophtheirus</taxon>
    </lineage>
</organism>
<keyword evidence="3" id="KW-1185">Reference proteome</keyword>
<dbReference type="GO" id="GO:0004519">
    <property type="term" value="F:endonuclease activity"/>
    <property type="evidence" value="ECO:0007669"/>
    <property type="project" value="UniProtKB-KW"/>
</dbReference>